<proteinExistence type="predicted"/>
<keyword evidence="2" id="KW-1185">Reference proteome</keyword>
<protein>
    <submittedName>
        <fullName evidence="1">Uncharacterized protein</fullName>
    </submittedName>
</protein>
<gene>
    <name evidence="1" type="ORF">AYBTSS11_LOCUS16964</name>
</gene>
<organism evidence="1 2">
    <name type="scientific">Sphenostylis stenocarpa</name>
    <dbReference type="NCBI Taxonomy" id="92480"/>
    <lineage>
        <taxon>Eukaryota</taxon>
        <taxon>Viridiplantae</taxon>
        <taxon>Streptophyta</taxon>
        <taxon>Embryophyta</taxon>
        <taxon>Tracheophyta</taxon>
        <taxon>Spermatophyta</taxon>
        <taxon>Magnoliopsida</taxon>
        <taxon>eudicotyledons</taxon>
        <taxon>Gunneridae</taxon>
        <taxon>Pentapetalae</taxon>
        <taxon>rosids</taxon>
        <taxon>fabids</taxon>
        <taxon>Fabales</taxon>
        <taxon>Fabaceae</taxon>
        <taxon>Papilionoideae</taxon>
        <taxon>50 kb inversion clade</taxon>
        <taxon>NPAAA clade</taxon>
        <taxon>indigoferoid/millettioid clade</taxon>
        <taxon>Phaseoleae</taxon>
        <taxon>Sphenostylis</taxon>
    </lineage>
</organism>
<name>A0AA86VQQ6_9FABA</name>
<dbReference type="Gramene" id="rna-AYBTSS11_LOCUS16964">
    <property type="protein sequence ID" value="CAJ1956998.1"/>
    <property type="gene ID" value="gene-AYBTSS11_LOCUS16964"/>
</dbReference>
<accession>A0AA86VQQ6</accession>
<evidence type="ECO:0000313" key="1">
    <source>
        <dbReference type="EMBL" id="CAJ1956998.1"/>
    </source>
</evidence>
<reference evidence="1" key="1">
    <citation type="submission" date="2023-10" db="EMBL/GenBank/DDBJ databases">
        <authorList>
            <person name="Domelevo Entfellner J.-B."/>
        </authorList>
    </citation>
    <scope>NUCLEOTIDE SEQUENCE</scope>
</reference>
<dbReference type="EMBL" id="OY731402">
    <property type="protein sequence ID" value="CAJ1956998.1"/>
    <property type="molecule type" value="Genomic_DNA"/>
</dbReference>
<sequence length="62" mass="7169">MKRIRVHNRTLQMKSSDTISEIMLSAKNTWLGASIVDSHVKEIVNSAWERKAEQDGEEKEKK</sequence>
<dbReference type="Proteomes" id="UP001189624">
    <property type="component" value="Chromosome 5"/>
</dbReference>
<dbReference type="AlphaFoldDB" id="A0AA86VQQ6"/>
<evidence type="ECO:0000313" key="2">
    <source>
        <dbReference type="Proteomes" id="UP001189624"/>
    </source>
</evidence>